<gene>
    <name evidence="2" type="ORF">UPYG_G00013460</name>
</gene>
<name>A0ABD0XXW2_UMBPY</name>
<feature type="region of interest" description="Disordered" evidence="1">
    <location>
        <begin position="70"/>
        <end position="109"/>
    </location>
</feature>
<dbReference type="Proteomes" id="UP001557470">
    <property type="component" value="Unassembled WGS sequence"/>
</dbReference>
<dbReference type="EMBL" id="JAGEUA010000001">
    <property type="protein sequence ID" value="KAL1021455.1"/>
    <property type="molecule type" value="Genomic_DNA"/>
</dbReference>
<evidence type="ECO:0000313" key="2">
    <source>
        <dbReference type="EMBL" id="KAL1021455.1"/>
    </source>
</evidence>
<sequence length="109" mass="12004">METPPLTMVTHVSPQEKTYSLTPVKKSSIQVQNWTVVSSEIILSTDSRLRHKDVKLNEVEFHHLYSAEERSVNRQPGSTVGEGCFSQTLLEPSQSSAPPASISPISPSL</sequence>
<evidence type="ECO:0000313" key="3">
    <source>
        <dbReference type="Proteomes" id="UP001557470"/>
    </source>
</evidence>
<accession>A0ABD0XXW2</accession>
<reference evidence="2 3" key="1">
    <citation type="submission" date="2024-06" db="EMBL/GenBank/DDBJ databases">
        <authorList>
            <person name="Pan Q."/>
            <person name="Wen M."/>
            <person name="Jouanno E."/>
            <person name="Zahm M."/>
            <person name="Klopp C."/>
            <person name="Cabau C."/>
            <person name="Louis A."/>
            <person name="Berthelot C."/>
            <person name="Parey E."/>
            <person name="Roest Crollius H."/>
            <person name="Montfort J."/>
            <person name="Robinson-Rechavi M."/>
            <person name="Bouchez O."/>
            <person name="Lampietro C."/>
            <person name="Lopez Roques C."/>
            <person name="Donnadieu C."/>
            <person name="Postlethwait J."/>
            <person name="Bobe J."/>
            <person name="Verreycken H."/>
            <person name="Guiguen Y."/>
        </authorList>
    </citation>
    <scope>NUCLEOTIDE SEQUENCE [LARGE SCALE GENOMIC DNA]</scope>
    <source>
        <strain evidence="2">Up_M1</strain>
        <tissue evidence="2">Testis</tissue>
    </source>
</reference>
<organism evidence="2 3">
    <name type="scientific">Umbra pygmaea</name>
    <name type="common">Eastern mudminnow</name>
    <dbReference type="NCBI Taxonomy" id="75934"/>
    <lineage>
        <taxon>Eukaryota</taxon>
        <taxon>Metazoa</taxon>
        <taxon>Chordata</taxon>
        <taxon>Craniata</taxon>
        <taxon>Vertebrata</taxon>
        <taxon>Euteleostomi</taxon>
        <taxon>Actinopterygii</taxon>
        <taxon>Neopterygii</taxon>
        <taxon>Teleostei</taxon>
        <taxon>Protacanthopterygii</taxon>
        <taxon>Esociformes</taxon>
        <taxon>Umbridae</taxon>
        <taxon>Umbra</taxon>
    </lineage>
</organism>
<proteinExistence type="predicted"/>
<protein>
    <submittedName>
        <fullName evidence="2">Uncharacterized protein</fullName>
    </submittedName>
</protein>
<keyword evidence="3" id="KW-1185">Reference proteome</keyword>
<feature type="compositionally biased region" description="Low complexity" evidence="1">
    <location>
        <begin position="92"/>
        <end position="109"/>
    </location>
</feature>
<dbReference type="AlphaFoldDB" id="A0ABD0XXW2"/>
<evidence type="ECO:0000256" key="1">
    <source>
        <dbReference type="SAM" id="MobiDB-lite"/>
    </source>
</evidence>
<comment type="caution">
    <text evidence="2">The sequence shown here is derived from an EMBL/GenBank/DDBJ whole genome shotgun (WGS) entry which is preliminary data.</text>
</comment>